<sequence>MLKGLWKNLYFLITVALIFQFGCGTLLYPERRGQRSGRIDPGVAILDGVGLLLFVIPGLIAFAIDFSTGAIYLPGTARGSWEAPEMDNVRQVRFDPEHSSLSDIEGIIKKETGCEVKFGQDTEVFELNSVQDMVAHLSLRP</sequence>
<organism evidence="2 3">
    <name type="scientific">Abyssobacteria bacterium (strain SURF_5)</name>
    <dbReference type="NCBI Taxonomy" id="2093360"/>
    <lineage>
        <taxon>Bacteria</taxon>
        <taxon>Pseudomonadati</taxon>
        <taxon>Candidatus Hydrogenedentota</taxon>
        <taxon>Candidatus Abyssobacteria</taxon>
    </lineage>
</organism>
<accession>A0A3A4PCN3</accession>
<feature type="transmembrane region" description="Helical" evidence="1">
    <location>
        <begin position="48"/>
        <end position="73"/>
    </location>
</feature>
<protein>
    <submittedName>
        <fullName evidence="2">Uncharacterized protein</fullName>
    </submittedName>
</protein>
<evidence type="ECO:0000256" key="1">
    <source>
        <dbReference type="SAM" id="Phobius"/>
    </source>
</evidence>
<comment type="caution">
    <text evidence="2">The sequence shown here is derived from an EMBL/GenBank/DDBJ whole genome shotgun (WGS) entry which is preliminary data.</text>
</comment>
<reference evidence="2 3" key="1">
    <citation type="journal article" date="2017" name="ISME J.">
        <title>Energy and carbon metabolisms in a deep terrestrial subsurface fluid microbial community.</title>
        <authorList>
            <person name="Momper L."/>
            <person name="Jungbluth S.P."/>
            <person name="Lee M.D."/>
            <person name="Amend J.P."/>
        </authorList>
    </citation>
    <scope>NUCLEOTIDE SEQUENCE [LARGE SCALE GENOMIC DNA]</scope>
    <source>
        <strain evidence="2">SURF_5</strain>
    </source>
</reference>
<name>A0A3A4PCN3_ABYX5</name>
<keyword evidence="1" id="KW-1133">Transmembrane helix</keyword>
<dbReference type="EMBL" id="QZKU01000019">
    <property type="protein sequence ID" value="RJP25711.1"/>
    <property type="molecule type" value="Genomic_DNA"/>
</dbReference>
<feature type="transmembrane region" description="Helical" evidence="1">
    <location>
        <begin position="9"/>
        <end position="28"/>
    </location>
</feature>
<proteinExistence type="predicted"/>
<gene>
    <name evidence="2" type="ORF">C4520_02160</name>
</gene>
<evidence type="ECO:0000313" key="2">
    <source>
        <dbReference type="EMBL" id="RJP25711.1"/>
    </source>
</evidence>
<dbReference type="AlphaFoldDB" id="A0A3A4PCN3"/>
<dbReference type="Proteomes" id="UP000265882">
    <property type="component" value="Unassembled WGS sequence"/>
</dbReference>
<evidence type="ECO:0000313" key="3">
    <source>
        <dbReference type="Proteomes" id="UP000265882"/>
    </source>
</evidence>
<keyword evidence="1" id="KW-0812">Transmembrane</keyword>
<keyword evidence="1" id="KW-0472">Membrane</keyword>